<dbReference type="EMBL" id="UYSU01034261">
    <property type="protein sequence ID" value="VDL94072.1"/>
    <property type="molecule type" value="Genomic_DNA"/>
</dbReference>
<evidence type="ECO:0000313" key="5">
    <source>
        <dbReference type="WBParaSite" id="SSLN_0000797701-mRNA-1"/>
    </source>
</evidence>
<evidence type="ECO:0000313" key="4">
    <source>
        <dbReference type="Proteomes" id="UP000275846"/>
    </source>
</evidence>
<dbReference type="AlphaFoldDB" id="A0A183STY9"/>
<evidence type="ECO:0000256" key="2">
    <source>
        <dbReference type="SAM" id="MobiDB-lite"/>
    </source>
</evidence>
<feature type="coiled-coil region" evidence="1">
    <location>
        <begin position="142"/>
        <end position="169"/>
    </location>
</feature>
<gene>
    <name evidence="3" type="ORF">SSLN_LOCUS7687</name>
</gene>
<dbReference type="WBParaSite" id="SSLN_0000797701-mRNA-1">
    <property type="protein sequence ID" value="SSLN_0000797701-mRNA-1"/>
    <property type="gene ID" value="SSLN_0000797701"/>
</dbReference>
<keyword evidence="4" id="KW-1185">Reference proteome</keyword>
<evidence type="ECO:0000313" key="3">
    <source>
        <dbReference type="EMBL" id="VDL94072.1"/>
    </source>
</evidence>
<accession>A0A183STY9</accession>
<proteinExistence type="predicted"/>
<reference evidence="5" key="1">
    <citation type="submission" date="2016-06" db="UniProtKB">
        <authorList>
            <consortium name="WormBaseParasite"/>
        </authorList>
    </citation>
    <scope>IDENTIFICATION</scope>
</reference>
<feature type="region of interest" description="Disordered" evidence="2">
    <location>
        <begin position="46"/>
        <end position="68"/>
    </location>
</feature>
<protein>
    <submittedName>
        <fullName evidence="5">Gag-pol polyprotein</fullName>
    </submittedName>
</protein>
<sequence length="265" mass="29471">MGSGNCQDGSLTKNKALIRKLSIHFEKVYFAVGNCLAMFDLRSPATDSVPSPAEGASKTAPRSRGSETQFRDCEFYTAEATSPKLSTARPVNIAEEERRTAQMLYPIRGDRPASNQLIELQTAIVRQTRKLVEAGRQRGTEDVELLLNIEALEREAGRLRQRVDDLDAMVEARKLESKKTRAKMSPVSRQSQEERRWERAQVAGAAGAAPGRTTTPRIIGELVQDSGMDVPTRDDCGPKVQYGKGPLKENYDQRGWNMLTDVWSS</sequence>
<organism evidence="5">
    <name type="scientific">Schistocephalus solidus</name>
    <name type="common">Tapeworm</name>
    <dbReference type="NCBI Taxonomy" id="70667"/>
    <lineage>
        <taxon>Eukaryota</taxon>
        <taxon>Metazoa</taxon>
        <taxon>Spiralia</taxon>
        <taxon>Lophotrochozoa</taxon>
        <taxon>Platyhelminthes</taxon>
        <taxon>Cestoda</taxon>
        <taxon>Eucestoda</taxon>
        <taxon>Diphyllobothriidea</taxon>
        <taxon>Diphyllobothriidae</taxon>
        <taxon>Schistocephalus</taxon>
    </lineage>
</organism>
<name>A0A183STY9_SCHSO</name>
<reference evidence="3 4" key="2">
    <citation type="submission" date="2018-11" db="EMBL/GenBank/DDBJ databases">
        <authorList>
            <consortium name="Pathogen Informatics"/>
        </authorList>
    </citation>
    <scope>NUCLEOTIDE SEQUENCE [LARGE SCALE GENOMIC DNA]</scope>
    <source>
        <strain evidence="3 4">NST_G2</strain>
    </source>
</reference>
<keyword evidence="1" id="KW-0175">Coiled coil</keyword>
<dbReference type="Proteomes" id="UP000275846">
    <property type="component" value="Unassembled WGS sequence"/>
</dbReference>
<evidence type="ECO:0000256" key="1">
    <source>
        <dbReference type="SAM" id="Coils"/>
    </source>
</evidence>
<dbReference type="OrthoDB" id="6238691at2759"/>